<proteinExistence type="predicted"/>
<reference evidence="2" key="1">
    <citation type="submission" date="2016-10" db="EMBL/GenBank/DDBJ databases">
        <authorList>
            <person name="Varghese N."/>
            <person name="Submissions S."/>
        </authorList>
    </citation>
    <scope>NUCLEOTIDE SEQUENCE [LARGE SCALE GENOMIC DNA]</scope>
    <source>
        <strain evidence="2">Ah-143</strain>
    </source>
</reference>
<dbReference type="Proteomes" id="UP000199187">
    <property type="component" value="Unassembled WGS sequence"/>
</dbReference>
<dbReference type="EMBL" id="FPAU01000010">
    <property type="protein sequence ID" value="SFU19105.1"/>
    <property type="molecule type" value="Genomic_DNA"/>
</dbReference>
<accession>A0A1I7E5C4</accession>
<dbReference type="OrthoDB" id="6636953at2"/>
<evidence type="ECO:0000313" key="2">
    <source>
        <dbReference type="Proteomes" id="UP000199187"/>
    </source>
</evidence>
<dbReference type="AlphaFoldDB" id="A0A1I7E5C4"/>
<organism evidence="1 2">
    <name type="scientific">Kosakonia arachidis</name>
    <dbReference type="NCBI Taxonomy" id="551989"/>
    <lineage>
        <taxon>Bacteria</taxon>
        <taxon>Pseudomonadati</taxon>
        <taxon>Pseudomonadota</taxon>
        <taxon>Gammaproteobacteria</taxon>
        <taxon>Enterobacterales</taxon>
        <taxon>Enterobacteriaceae</taxon>
        <taxon>Kosakonia</taxon>
    </lineage>
</organism>
<protein>
    <submittedName>
        <fullName evidence="1">Uncharacterized protein</fullName>
    </submittedName>
</protein>
<evidence type="ECO:0000313" key="1">
    <source>
        <dbReference type="EMBL" id="SFU19105.1"/>
    </source>
</evidence>
<keyword evidence="2" id="KW-1185">Reference proteome</keyword>
<dbReference type="RefSeq" id="WP_090126368.1">
    <property type="nucleotide sequence ID" value="NZ_CP045300.1"/>
</dbReference>
<sequence>MNNMGIDAFFTMAKHEAERLLFQCSDDKSSGGYQHLRNKLEKAAVRKVRVLARGELKLGEVVNEWDFVESEANFSALFKGDYNPYLYASFFLYHWGIYIYSTGEYLSSLRFMIQASIYAGYWKGARERDEWLQAQEVAKQAKIDNGKKVGEGRAAYFQPVREELIRLLMAECPSEGWRFKTKAAEAISGKLQIFIDTHELELKADNLESTILRWSSKYPDIEAAFAKVVRKND</sequence>
<gene>
    <name evidence="1" type="ORF">SAMN05192562_11038</name>
</gene>
<name>A0A1I7E5C4_9ENTR</name>